<reference evidence="2" key="2">
    <citation type="submission" date="2015-01" db="EMBL/GenBank/DDBJ databases">
        <title>Evolutionary Origins and Diversification of the Mycorrhizal Mutualists.</title>
        <authorList>
            <consortium name="DOE Joint Genome Institute"/>
            <consortium name="Mycorrhizal Genomics Consortium"/>
            <person name="Kohler A."/>
            <person name="Kuo A."/>
            <person name="Nagy L.G."/>
            <person name="Floudas D."/>
            <person name="Copeland A."/>
            <person name="Barry K.W."/>
            <person name="Cichocki N."/>
            <person name="Veneault-Fourrey C."/>
            <person name="LaButti K."/>
            <person name="Lindquist E.A."/>
            <person name="Lipzen A."/>
            <person name="Lundell T."/>
            <person name="Morin E."/>
            <person name="Murat C."/>
            <person name="Riley R."/>
            <person name="Ohm R."/>
            <person name="Sun H."/>
            <person name="Tunlid A."/>
            <person name="Henrissat B."/>
            <person name="Grigoriev I.V."/>
            <person name="Hibbett D.S."/>
            <person name="Martin F."/>
        </authorList>
    </citation>
    <scope>NUCLEOTIDE SEQUENCE [LARGE SCALE GENOMIC DNA]</scope>
    <source>
        <strain evidence="2">Foug A</strain>
    </source>
</reference>
<dbReference type="Proteomes" id="UP000053989">
    <property type="component" value="Unassembled WGS sequence"/>
</dbReference>
<gene>
    <name evidence="1" type="ORF">SCLCIDRAFT_1220166</name>
</gene>
<protein>
    <submittedName>
        <fullName evidence="1">Uncharacterized protein</fullName>
    </submittedName>
</protein>
<sequence length="86" mass="9452">MSRSFDSLSAPFSMSGMFVYTLDVLAGFRRLNVTSTPYLAPQHGKSHLRHHQGFFDAFEASGKSLAPGFGSLRSISLCTNHLACHF</sequence>
<dbReference type="EMBL" id="KN822111">
    <property type="protein sequence ID" value="KIM56726.1"/>
    <property type="molecule type" value="Genomic_DNA"/>
</dbReference>
<accession>A0A0C3DKY0</accession>
<dbReference type="HOGENOM" id="CLU_2499167_0_0_1"/>
<dbReference type="InParanoid" id="A0A0C3DKY0"/>
<evidence type="ECO:0000313" key="2">
    <source>
        <dbReference type="Proteomes" id="UP000053989"/>
    </source>
</evidence>
<name>A0A0C3DKY0_9AGAM</name>
<dbReference type="AlphaFoldDB" id="A0A0C3DKY0"/>
<evidence type="ECO:0000313" key="1">
    <source>
        <dbReference type="EMBL" id="KIM56726.1"/>
    </source>
</evidence>
<organism evidence="1 2">
    <name type="scientific">Scleroderma citrinum Foug A</name>
    <dbReference type="NCBI Taxonomy" id="1036808"/>
    <lineage>
        <taxon>Eukaryota</taxon>
        <taxon>Fungi</taxon>
        <taxon>Dikarya</taxon>
        <taxon>Basidiomycota</taxon>
        <taxon>Agaricomycotina</taxon>
        <taxon>Agaricomycetes</taxon>
        <taxon>Agaricomycetidae</taxon>
        <taxon>Boletales</taxon>
        <taxon>Sclerodermatineae</taxon>
        <taxon>Sclerodermataceae</taxon>
        <taxon>Scleroderma</taxon>
    </lineage>
</organism>
<reference evidence="1 2" key="1">
    <citation type="submission" date="2014-04" db="EMBL/GenBank/DDBJ databases">
        <authorList>
            <consortium name="DOE Joint Genome Institute"/>
            <person name="Kuo A."/>
            <person name="Kohler A."/>
            <person name="Nagy L.G."/>
            <person name="Floudas D."/>
            <person name="Copeland A."/>
            <person name="Barry K.W."/>
            <person name="Cichocki N."/>
            <person name="Veneault-Fourrey C."/>
            <person name="LaButti K."/>
            <person name="Lindquist E.A."/>
            <person name="Lipzen A."/>
            <person name="Lundell T."/>
            <person name="Morin E."/>
            <person name="Murat C."/>
            <person name="Sun H."/>
            <person name="Tunlid A."/>
            <person name="Henrissat B."/>
            <person name="Grigoriev I.V."/>
            <person name="Hibbett D.S."/>
            <person name="Martin F."/>
            <person name="Nordberg H.P."/>
            <person name="Cantor M.N."/>
            <person name="Hua S.X."/>
        </authorList>
    </citation>
    <scope>NUCLEOTIDE SEQUENCE [LARGE SCALE GENOMIC DNA]</scope>
    <source>
        <strain evidence="1 2">Foug A</strain>
    </source>
</reference>
<keyword evidence="2" id="KW-1185">Reference proteome</keyword>
<proteinExistence type="predicted"/>